<keyword evidence="1" id="KW-0489">Methyltransferase</keyword>
<accession>A0ABW3DUA6</accession>
<protein>
    <submittedName>
        <fullName evidence="1">SAM-dependent methyltransferase</fullName>
    </submittedName>
</protein>
<sequence length="100" mass="11258">MNAGDIARLASVGRAAVSNWRRRHDDFPQPVGGTTSSPLYSLPEIATWLRRNGKTFEVSLGDLVWQRLRTSADDLRLGDLVGRVGAFLLFLHREPLAWRE</sequence>
<proteinExistence type="predicted"/>
<dbReference type="Proteomes" id="UP001597024">
    <property type="component" value="Unassembled WGS sequence"/>
</dbReference>
<evidence type="ECO:0000313" key="1">
    <source>
        <dbReference type="EMBL" id="MFD0886386.1"/>
    </source>
</evidence>
<organism evidence="1 2">
    <name type="scientific">Streptosporangium algeriense</name>
    <dbReference type="NCBI Taxonomy" id="1682748"/>
    <lineage>
        <taxon>Bacteria</taxon>
        <taxon>Bacillati</taxon>
        <taxon>Actinomycetota</taxon>
        <taxon>Actinomycetes</taxon>
        <taxon>Streptosporangiales</taxon>
        <taxon>Streptosporangiaceae</taxon>
        <taxon>Streptosporangium</taxon>
    </lineage>
</organism>
<feature type="non-terminal residue" evidence="1">
    <location>
        <position position="100"/>
    </location>
</feature>
<dbReference type="GO" id="GO:0008168">
    <property type="term" value="F:methyltransferase activity"/>
    <property type="evidence" value="ECO:0007669"/>
    <property type="project" value="UniProtKB-KW"/>
</dbReference>
<keyword evidence="1" id="KW-0808">Transferase</keyword>
<keyword evidence="2" id="KW-1185">Reference proteome</keyword>
<gene>
    <name evidence="1" type="ORF">ACFQ08_17720</name>
</gene>
<comment type="caution">
    <text evidence="1">The sequence shown here is derived from an EMBL/GenBank/DDBJ whole genome shotgun (WGS) entry which is preliminary data.</text>
</comment>
<name>A0ABW3DUA6_9ACTN</name>
<dbReference type="GO" id="GO:0032259">
    <property type="term" value="P:methylation"/>
    <property type="evidence" value="ECO:0007669"/>
    <property type="project" value="UniProtKB-KW"/>
</dbReference>
<evidence type="ECO:0000313" key="2">
    <source>
        <dbReference type="Proteomes" id="UP001597024"/>
    </source>
</evidence>
<dbReference type="EMBL" id="JBHTHX010000595">
    <property type="protein sequence ID" value="MFD0886386.1"/>
    <property type="molecule type" value="Genomic_DNA"/>
</dbReference>
<reference evidence="2" key="1">
    <citation type="journal article" date="2019" name="Int. J. Syst. Evol. Microbiol.">
        <title>The Global Catalogue of Microorganisms (GCM) 10K type strain sequencing project: providing services to taxonomists for standard genome sequencing and annotation.</title>
        <authorList>
            <consortium name="The Broad Institute Genomics Platform"/>
            <consortium name="The Broad Institute Genome Sequencing Center for Infectious Disease"/>
            <person name="Wu L."/>
            <person name="Ma J."/>
        </authorList>
    </citation>
    <scope>NUCLEOTIDE SEQUENCE [LARGE SCALE GENOMIC DNA]</scope>
    <source>
        <strain evidence="2">CCUG 62974</strain>
    </source>
</reference>